<reference evidence="1 2" key="1">
    <citation type="journal article" date="2006" name="Science">
        <title>The genome of black cottonwood, Populus trichocarpa (Torr. &amp; Gray).</title>
        <authorList>
            <person name="Tuskan G.A."/>
            <person name="Difazio S."/>
            <person name="Jansson S."/>
            <person name="Bohlmann J."/>
            <person name="Grigoriev I."/>
            <person name="Hellsten U."/>
            <person name="Putnam N."/>
            <person name="Ralph S."/>
            <person name="Rombauts S."/>
            <person name="Salamov A."/>
            <person name="Schein J."/>
            <person name="Sterck L."/>
            <person name="Aerts A."/>
            <person name="Bhalerao R.R."/>
            <person name="Bhalerao R.P."/>
            <person name="Blaudez D."/>
            <person name="Boerjan W."/>
            <person name="Brun A."/>
            <person name="Brunner A."/>
            <person name="Busov V."/>
            <person name="Campbell M."/>
            <person name="Carlson J."/>
            <person name="Chalot M."/>
            <person name="Chapman J."/>
            <person name="Chen G.L."/>
            <person name="Cooper D."/>
            <person name="Coutinho P.M."/>
            <person name="Couturier J."/>
            <person name="Covert S."/>
            <person name="Cronk Q."/>
            <person name="Cunningham R."/>
            <person name="Davis J."/>
            <person name="Degroeve S."/>
            <person name="Dejardin A."/>
            <person name="Depamphilis C."/>
            <person name="Detter J."/>
            <person name="Dirks B."/>
            <person name="Dubchak I."/>
            <person name="Duplessis S."/>
            <person name="Ehlting J."/>
            <person name="Ellis B."/>
            <person name="Gendler K."/>
            <person name="Goodstein D."/>
            <person name="Gribskov M."/>
            <person name="Grimwood J."/>
            <person name="Groover A."/>
            <person name="Gunter L."/>
            <person name="Hamberger B."/>
            <person name="Heinze B."/>
            <person name="Helariutta Y."/>
            <person name="Henrissat B."/>
            <person name="Holligan D."/>
            <person name="Holt R."/>
            <person name="Huang W."/>
            <person name="Islam-Faridi N."/>
            <person name="Jones S."/>
            <person name="Jones-Rhoades M."/>
            <person name="Jorgensen R."/>
            <person name="Joshi C."/>
            <person name="Kangasjarvi J."/>
            <person name="Karlsson J."/>
            <person name="Kelleher C."/>
            <person name="Kirkpatrick R."/>
            <person name="Kirst M."/>
            <person name="Kohler A."/>
            <person name="Kalluri U."/>
            <person name="Larimer F."/>
            <person name="Leebens-Mack J."/>
            <person name="Leple J.C."/>
            <person name="Locascio P."/>
            <person name="Lou Y."/>
            <person name="Lucas S."/>
            <person name="Martin F."/>
            <person name="Montanini B."/>
            <person name="Napoli C."/>
            <person name="Nelson D.R."/>
            <person name="Nelson C."/>
            <person name="Nieminen K."/>
            <person name="Nilsson O."/>
            <person name="Pereda V."/>
            <person name="Peter G."/>
            <person name="Philippe R."/>
            <person name="Pilate G."/>
            <person name="Poliakov A."/>
            <person name="Razumovskaya J."/>
            <person name="Richardson P."/>
            <person name="Rinaldi C."/>
            <person name="Ritland K."/>
            <person name="Rouze P."/>
            <person name="Ryaboy D."/>
            <person name="Schmutz J."/>
            <person name="Schrader J."/>
            <person name="Segerman B."/>
            <person name="Shin H."/>
            <person name="Siddiqui A."/>
            <person name="Sterky F."/>
            <person name="Terry A."/>
            <person name="Tsai C.J."/>
            <person name="Uberbacher E."/>
            <person name="Unneberg P."/>
            <person name="Vahala J."/>
            <person name="Wall K."/>
            <person name="Wessler S."/>
            <person name="Yang G."/>
            <person name="Yin T."/>
            <person name="Douglas C."/>
            <person name="Marra M."/>
            <person name="Sandberg G."/>
            <person name="Van de Peer Y."/>
            <person name="Rokhsar D."/>
        </authorList>
    </citation>
    <scope>NUCLEOTIDE SEQUENCE [LARGE SCALE GENOMIC DNA]</scope>
    <source>
        <strain evidence="2">cv. Nisqually</strain>
    </source>
</reference>
<gene>
    <name evidence="1" type="ORF">POPTR_T008049v4</name>
</gene>
<accession>A0ACC0RIJ1</accession>
<dbReference type="Proteomes" id="UP000006729">
    <property type="component" value="Unassembled WGS sequence"/>
</dbReference>
<dbReference type="EMBL" id="MU628133">
    <property type="protein sequence ID" value="KAI9215665.1"/>
    <property type="molecule type" value="Genomic_DNA"/>
</dbReference>
<evidence type="ECO:0000313" key="2">
    <source>
        <dbReference type="Proteomes" id="UP000006729"/>
    </source>
</evidence>
<sequence>MAGLVEADRGGRGRIRRCLRASVWSRKEAFPGGAGSVGHWQCDSAGVSASWPLVQEERACGWC</sequence>
<organism evidence="1 2">
    <name type="scientific">Populus trichocarpa</name>
    <name type="common">Western balsam poplar</name>
    <name type="synonym">Populus balsamifera subsp. trichocarpa</name>
    <dbReference type="NCBI Taxonomy" id="3694"/>
    <lineage>
        <taxon>Eukaryota</taxon>
        <taxon>Viridiplantae</taxon>
        <taxon>Streptophyta</taxon>
        <taxon>Embryophyta</taxon>
        <taxon>Tracheophyta</taxon>
        <taxon>Spermatophyta</taxon>
        <taxon>Magnoliopsida</taxon>
        <taxon>eudicotyledons</taxon>
        <taxon>Gunneridae</taxon>
        <taxon>Pentapetalae</taxon>
        <taxon>rosids</taxon>
        <taxon>fabids</taxon>
        <taxon>Malpighiales</taxon>
        <taxon>Salicaceae</taxon>
        <taxon>Saliceae</taxon>
        <taxon>Populus</taxon>
    </lineage>
</organism>
<comment type="caution">
    <text evidence="1">The sequence shown here is derived from an EMBL/GenBank/DDBJ whole genome shotgun (WGS) entry which is preliminary data.</text>
</comment>
<keyword evidence="2" id="KW-1185">Reference proteome</keyword>
<name>A0ACC0RIJ1_POPTR</name>
<protein>
    <submittedName>
        <fullName evidence="1">Uncharacterized protein</fullName>
    </submittedName>
</protein>
<evidence type="ECO:0000313" key="1">
    <source>
        <dbReference type="EMBL" id="KAI9215665.1"/>
    </source>
</evidence>
<proteinExistence type="predicted"/>